<dbReference type="EC" id="4.1.1.81" evidence="4"/>
<dbReference type="PANTHER" id="PTHR42885">
    <property type="entry name" value="HISTIDINOL-PHOSPHATE AMINOTRANSFERASE-RELATED"/>
    <property type="match status" value="1"/>
</dbReference>
<feature type="domain" description="Aminotransferase class I/classII large" evidence="10">
    <location>
        <begin position="52"/>
        <end position="384"/>
    </location>
</feature>
<organism evidence="11 12">
    <name type="scientific">Nitrospina watsonii</name>
    <dbReference type="NCBI Taxonomy" id="1323948"/>
    <lineage>
        <taxon>Bacteria</taxon>
        <taxon>Pseudomonadati</taxon>
        <taxon>Nitrospinota/Tectimicrobiota group</taxon>
        <taxon>Nitrospinota</taxon>
        <taxon>Nitrospinia</taxon>
        <taxon>Nitrospinales</taxon>
        <taxon>Nitrospinaceae</taxon>
        <taxon>Nitrospina</taxon>
    </lineage>
</organism>
<evidence type="ECO:0000256" key="1">
    <source>
        <dbReference type="ARBA" id="ARBA00001933"/>
    </source>
</evidence>
<reference evidence="11 12" key="1">
    <citation type="submission" date="2022-09" db="EMBL/GenBank/DDBJ databases">
        <authorList>
            <person name="Kop L."/>
        </authorList>
    </citation>
    <scope>NUCLEOTIDE SEQUENCE [LARGE SCALE GENOMIC DNA]</scope>
    <source>
        <strain evidence="11 12">347</strain>
    </source>
</reference>
<keyword evidence="7 11" id="KW-0456">Lyase</keyword>
<dbReference type="InterPro" id="IPR004838">
    <property type="entry name" value="NHTrfase_class1_PyrdxlP-BS"/>
</dbReference>
<evidence type="ECO:0000256" key="7">
    <source>
        <dbReference type="ARBA" id="ARBA00023239"/>
    </source>
</evidence>
<sequence length="394" mass="43081">MSFISRKRMLADSMAPHTMERHASVGAMTGSIPEHGGQAPSLVNGFDTNAPWVDFSTSINPCAPSEYVSAAIGNACANINRYPDPDASPLKRALSESLQISSARLIVGNGATELIYLLPHLLPEGREALILTPFFSEFEKAFRAFGIPVHNLRCDADDDFAPPVDTLLLNLKTNPRIGAVVLGHPNSPTGRLGSHSQFDALAETCESRGILLVVDESFIDFCEPGSSLMESYPHHAHLIFIRSMTKFYGLPGLRLGFGVMDPQWVHILGTYQPPWSVNSLAQAAGIAALEDTGFANTSRTYVHQQTADLIQGLNAIPEIKVYPSDANFVLFRLKDATDVSAMQLYTRLLQQGILLRNCANFDGLDTGYFRVSVRQQEDNQFLLAKLQECLRSGG</sequence>
<dbReference type="InterPro" id="IPR015421">
    <property type="entry name" value="PyrdxlP-dep_Trfase_major"/>
</dbReference>
<evidence type="ECO:0000313" key="11">
    <source>
        <dbReference type="EMBL" id="CAI2719338.1"/>
    </source>
</evidence>
<evidence type="ECO:0000256" key="5">
    <source>
        <dbReference type="ARBA" id="ARBA00022573"/>
    </source>
</evidence>
<evidence type="ECO:0000256" key="4">
    <source>
        <dbReference type="ARBA" id="ARBA00012285"/>
    </source>
</evidence>
<dbReference type="PANTHER" id="PTHR42885:SF1">
    <property type="entry name" value="THREONINE-PHOSPHATE DECARBOXYLASE"/>
    <property type="match status" value="1"/>
</dbReference>
<comment type="pathway">
    <text evidence="3">Cofactor biosynthesis; adenosylcobalamin biosynthesis.</text>
</comment>
<dbReference type="SUPFAM" id="SSF53383">
    <property type="entry name" value="PLP-dependent transferases"/>
    <property type="match status" value="1"/>
</dbReference>
<comment type="cofactor">
    <cofactor evidence="1">
        <name>pyridoxal 5'-phosphate</name>
        <dbReference type="ChEBI" id="CHEBI:597326"/>
    </cofactor>
</comment>
<dbReference type="InterPro" id="IPR005860">
    <property type="entry name" value="CobD"/>
</dbReference>
<evidence type="ECO:0000256" key="3">
    <source>
        <dbReference type="ARBA" id="ARBA00004953"/>
    </source>
</evidence>
<keyword evidence="5" id="KW-0169">Cobalamin biosynthesis</keyword>
<dbReference type="Pfam" id="PF00155">
    <property type="entry name" value="Aminotran_1_2"/>
    <property type="match status" value="1"/>
</dbReference>
<evidence type="ECO:0000256" key="8">
    <source>
        <dbReference type="ARBA" id="ARBA00029996"/>
    </source>
</evidence>
<dbReference type="NCBIfam" id="TIGR01140">
    <property type="entry name" value="L_thr_O3P_dcar"/>
    <property type="match status" value="1"/>
</dbReference>
<dbReference type="InterPro" id="IPR004839">
    <property type="entry name" value="Aminotransferase_I/II_large"/>
</dbReference>
<evidence type="ECO:0000256" key="2">
    <source>
        <dbReference type="ARBA" id="ARBA00003444"/>
    </source>
</evidence>
<evidence type="ECO:0000259" key="10">
    <source>
        <dbReference type="Pfam" id="PF00155"/>
    </source>
</evidence>
<dbReference type="GO" id="GO:0048472">
    <property type="term" value="F:threonine-phosphate decarboxylase activity"/>
    <property type="evidence" value="ECO:0007669"/>
    <property type="project" value="UniProtKB-EC"/>
</dbReference>
<dbReference type="Gene3D" id="3.40.640.10">
    <property type="entry name" value="Type I PLP-dependent aspartate aminotransferase-like (Major domain)"/>
    <property type="match status" value="1"/>
</dbReference>
<dbReference type="InterPro" id="IPR015424">
    <property type="entry name" value="PyrdxlP-dep_Trfase"/>
</dbReference>
<dbReference type="CDD" id="cd00609">
    <property type="entry name" value="AAT_like"/>
    <property type="match status" value="1"/>
</dbReference>
<name>A0ABN8W5H7_9BACT</name>
<keyword evidence="6" id="KW-0663">Pyridoxal phosphate</keyword>
<protein>
    <recommendedName>
        <fullName evidence="4">threonine-phosphate decarboxylase</fullName>
        <ecNumber evidence="4">4.1.1.81</ecNumber>
    </recommendedName>
    <alternativeName>
        <fullName evidence="8">L-threonine-O-3-phosphate decarboxylase</fullName>
    </alternativeName>
</protein>
<gene>
    <name evidence="11" type="ORF">NSPWAT_2482</name>
</gene>
<evidence type="ECO:0000256" key="6">
    <source>
        <dbReference type="ARBA" id="ARBA00022898"/>
    </source>
</evidence>
<evidence type="ECO:0000256" key="9">
    <source>
        <dbReference type="ARBA" id="ARBA00048531"/>
    </source>
</evidence>
<dbReference type="InterPro" id="IPR015422">
    <property type="entry name" value="PyrdxlP-dep_Trfase_small"/>
</dbReference>
<dbReference type="Proteomes" id="UP001157733">
    <property type="component" value="Chromosome"/>
</dbReference>
<dbReference type="Gene3D" id="3.90.1150.10">
    <property type="entry name" value="Aspartate Aminotransferase, domain 1"/>
    <property type="match status" value="1"/>
</dbReference>
<accession>A0ABN8W5H7</accession>
<evidence type="ECO:0000313" key="12">
    <source>
        <dbReference type="Proteomes" id="UP001157733"/>
    </source>
</evidence>
<keyword evidence="12" id="KW-1185">Reference proteome</keyword>
<comment type="function">
    <text evidence="2">Decarboxylates L-threonine-O-3-phosphate to yield (R)-1-amino-2-propanol O-2-phosphate, the precursor for the linkage between the nucleotide loop and the corrin ring in cobalamin.</text>
</comment>
<dbReference type="EMBL" id="OX336137">
    <property type="protein sequence ID" value="CAI2719338.1"/>
    <property type="molecule type" value="Genomic_DNA"/>
</dbReference>
<dbReference type="PROSITE" id="PS00105">
    <property type="entry name" value="AA_TRANSFER_CLASS_1"/>
    <property type="match status" value="1"/>
</dbReference>
<proteinExistence type="predicted"/>
<comment type="catalytic activity">
    <reaction evidence="9">
        <text>O-phospho-L-threonine + H(+) = (R)-1-aminopropan-2-yl phosphate + CO2</text>
        <dbReference type="Rhea" id="RHEA:11492"/>
        <dbReference type="ChEBI" id="CHEBI:15378"/>
        <dbReference type="ChEBI" id="CHEBI:16526"/>
        <dbReference type="ChEBI" id="CHEBI:58563"/>
        <dbReference type="ChEBI" id="CHEBI:58675"/>
        <dbReference type="EC" id="4.1.1.81"/>
    </reaction>
</comment>